<proteinExistence type="predicted"/>
<dbReference type="EMBL" id="JAGPXC010000002">
    <property type="protein sequence ID" value="KAH6658568.1"/>
    <property type="molecule type" value="Genomic_DNA"/>
</dbReference>
<dbReference type="AlphaFoldDB" id="A0A9P8UUP9"/>
<sequence length="286" mass="31147">MLLFSLGRSILTGFALTTVVVQGANPKSTMLWTIVGCGGVPLDNLVNNVAVMANAAATELRWLANPNTRFGIDDGTHDSYAFRSASLLWGVQETDIIQHMVGMSGTLRDEDRPILAKVANSGITPRIYYPGSDFNGDGIRRVTKDASTPDVCAAMDGNQPGRTAVFVSRRAVVSDTGWTAICKSFYQYPKTIGPDIPLDSNGLNALRSQGTSLLHELMHLRYPDVRDKLITIEEEIQGKAYDMKACAYIAGLAPDGSGSNDRAQRNAANYSLYARAAYLSHRRWIL</sequence>
<organism evidence="2 3">
    <name type="scientific">Truncatella angustata</name>
    <dbReference type="NCBI Taxonomy" id="152316"/>
    <lineage>
        <taxon>Eukaryota</taxon>
        <taxon>Fungi</taxon>
        <taxon>Dikarya</taxon>
        <taxon>Ascomycota</taxon>
        <taxon>Pezizomycotina</taxon>
        <taxon>Sordariomycetes</taxon>
        <taxon>Xylariomycetidae</taxon>
        <taxon>Amphisphaeriales</taxon>
        <taxon>Sporocadaceae</taxon>
        <taxon>Truncatella</taxon>
    </lineage>
</organism>
<dbReference type="Gene3D" id="3.40.390.10">
    <property type="entry name" value="Collagenase (Catalytic Domain)"/>
    <property type="match status" value="1"/>
</dbReference>
<evidence type="ECO:0000313" key="2">
    <source>
        <dbReference type="EMBL" id="KAH6658568.1"/>
    </source>
</evidence>
<evidence type="ECO:0000256" key="1">
    <source>
        <dbReference type="SAM" id="SignalP"/>
    </source>
</evidence>
<dbReference type="RefSeq" id="XP_045962802.1">
    <property type="nucleotide sequence ID" value="XM_046106999.1"/>
</dbReference>
<name>A0A9P8UUP9_9PEZI</name>
<reference evidence="2" key="1">
    <citation type="journal article" date="2021" name="Nat. Commun.">
        <title>Genetic determinants of endophytism in the Arabidopsis root mycobiome.</title>
        <authorList>
            <person name="Mesny F."/>
            <person name="Miyauchi S."/>
            <person name="Thiergart T."/>
            <person name="Pickel B."/>
            <person name="Atanasova L."/>
            <person name="Karlsson M."/>
            <person name="Huettel B."/>
            <person name="Barry K.W."/>
            <person name="Haridas S."/>
            <person name="Chen C."/>
            <person name="Bauer D."/>
            <person name="Andreopoulos W."/>
            <person name="Pangilinan J."/>
            <person name="LaButti K."/>
            <person name="Riley R."/>
            <person name="Lipzen A."/>
            <person name="Clum A."/>
            <person name="Drula E."/>
            <person name="Henrissat B."/>
            <person name="Kohler A."/>
            <person name="Grigoriev I.V."/>
            <person name="Martin F.M."/>
            <person name="Hacquard S."/>
        </authorList>
    </citation>
    <scope>NUCLEOTIDE SEQUENCE</scope>
    <source>
        <strain evidence="2">MPI-SDFR-AT-0073</strain>
    </source>
</reference>
<dbReference type="Proteomes" id="UP000758603">
    <property type="component" value="Unassembled WGS sequence"/>
</dbReference>
<keyword evidence="1" id="KW-0732">Signal</keyword>
<keyword evidence="3" id="KW-1185">Reference proteome</keyword>
<feature type="signal peptide" evidence="1">
    <location>
        <begin position="1"/>
        <end position="23"/>
    </location>
</feature>
<feature type="chain" id="PRO_5040158422" description="Lysine-specific metallo-endopeptidase domain-containing protein" evidence="1">
    <location>
        <begin position="24"/>
        <end position="286"/>
    </location>
</feature>
<evidence type="ECO:0008006" key="4">
    <source>
        <dbReference type="Google" id="ProtNLM"/>
    </source>
</evidence>
<dbReference type="InterPro" id="IPR024079">
    <property type="entry name" value="MetalloPept_cat_dom_sf"/>
</dbReference>
<accession>A0A9P8UUP9</accession>
<dbReference type="GeneID" id="70135890"/>
<evidence type="ECO:0000313" key="3">
    <source>
        <dbReference type="Proteomes" id="UP000758603"/>
    </source>
</evidence>
<comment type="caution">
    <text evidence="2">The sequence shown here is derived from an EMBL/GenBank/DDBJ whole genome shotgun (WGS) entry which is preliminary data.</text>
</comment>
<gene>
    <name evidence="2" type="ORF">BKA67DRAFT_656753</name>
</gene>
<dbReference type="SUPFAM" id="SSF55486">
    <property type="entry name" value="Metalloproteases ('zincins'), catalytic domain"/>
    <property type="match status" value="1"/>
</dbReference>
<protein>
    <recommendedName>
        <fullName evidence="4">Lysine-specific metallo-endopeptidase domain-containing protein</fullName>
    </recommendedName>
</protein>
<dbReference type="GO" id="GO:0008237">
    <property type="term" value="F:metallopeptidase activity"/>
    <property type="evidence" value="ECO:0007669"/>
    <property type="project" value="InterPro"/>
</dbReference>